<gene>
    <name evidence="1" type="ORF">EZS28_040846</name>
</gene>
<dbReference type="EMBL" id="SNRW01022665">
    <property type="protein sequence ID" value="KAA6363628.1"/>
    <property type="molecule type" value="Genomic_DNA"/>
</dbReference>
<sequence length="97" mass="11565">METIMDLSEGKINQDQAAIQLQYYIDESRQLDEHGKLRWIKQDRMILLERLAKIKDELDTDEKQDDDSIFQLELAVRDIIAYSLMSNDYTRKKYYGS</sequence>
<dbReference type="Proteomes" id="UP000324800">
    <property type="component" value="Unassembled WGS sequence"/>
</dbReference>
<evidence type="ECO:0000313" key="2">
    <source>
        <dbReference type="Proteomes" id="UP000324800"/>
    </source>
</evidence>
<accession>A0A5J4TZS2</accession>
<comment type="caution">
    <text evidence="1">The sequence shown here is derived from an EMBL/GenBank/DDBJ whole genome shotgun (WGS) entry which is preliminary data.</text>
</comment>
<name>A0A5J4TZS2_9EUKA</name>
<dbReference type="AlphaFoldDB" id="A0A5J4TZS2"/>
<organism evidence="1 2">
    <name type="scientific">Streblomastix strix</name>
    <dbReference type="NCBI Taxonomy" id="222440"/>
    <lineage>
        <taxon>Eukaryota</taxon>
        <taxon>Metamonada</taxon>
        <taxon>Preaxostyla</taxon>
        <taxon>Oxymonadida</taxon>
        <taxon>Streblomastigidae</taxon>
        <taxon>Streblomastix</taxon>
    </lineage>
</organism>
<reference evidence="1 2" key="1">
    <citation type="submission" date="2019-03" db="EMBL/GenBank/DDBJ databases">
        <title>Single cell metagenomics reveals metabolic interactions within the superorganism composed of flagellate Streblomastix strix and complex community of Bacteroidetes bacteria on its surface.</title>
        <authorList>
            <person name="Treitli S.C."/>
            <person name="Kolisko M."/>
            <person name="Husnik F."/>
            <person name="Keeling P."/>
            <person name="Hampl V."/>
        </authorList>
    </citation>
    <scope>NUCLEOTIDE SEQUENCE [LARGE SCALE GENOMIC DNA]</scope>
    <source>
        <strain evidence="1">ST1C</strain>
    </source>
</reference>
<evidence type="ECO:0000313" key="1">
    <source>
        <dbReference type="EMBL" id="KAA6363628.1"/>
    </source>
</evidence>
<proteinExistence type="predicted"/>
<protein>
    <submittedName>
        <fullName evidence="1">Uncharacterized protein</fullName>
    </submittedName>
</protein>